<dbReference type="AlphaFoldDB" id="A0A3N0Z9H3"/>
<name>A0A3N0Z9H3_ANAGA</name>
<dbReference type="EMBL" id="RJVU01004028">
    <property type="protein sequence ID" value="ROL54904.1"/>
    <property type="molecule type" value="Genomic_DNA"/>
</dbReference>
<dbReference type="OrthoDB" id="8964191at2759"/>
<evidence type="ECO:0000313" key="3">
    <source>
        <dbReference type="Proteomes" id="UP000281406"/>
    </source>
</evidence>
<organism evidence="2 3">
    <name type="scientific">Anabarilius grahami</name>
    <name type="common">Kanglang fish</name>
    <name type="synonym">Barilius grahami</name>
    <dbReference type="NCBI Taxonomy" id="495550"/>
    <lineage>
        <taxon>Eukaryota</taxon>
        <taxon>Metazoa</taxon>
        <taxon>Chordata</taxon>
        <taxon>Craniata</taxon>
        <taxon>Vertebrata</taxon>
        <taxon>Euteleostomi</taxon>
        <taxon>Actinopterygii</taxon>
        <taxon>Neopterygii</taxon>
        <taxon>Teleostei</taxon>
        <taxon>Ostariophysi</taxon>
        <taxon>Cypriniformes</taxon>
        <taxon>Xenocyprididae</taxon>
        <taxon>Xenocypridinae</taxon>
        <taxon>Xenocypridinae incertae sedis</taxon>
        <taxon>Anabarilius</taxon>
    </lineage>
</organism>
<comment type="caution">
    <text evidence="2">The sequence shown here is derived from an EMBL/GenBank/DDBJ whole genome shotgun (WGS) entry which is preliminary data.</text>
</comment>
<protein>
    <submittedName>
        <fullName evidence="2">Uncharacterized protein</fullName>
    </submittedName>
</protein>
<evidence type="ECO:0000256" key="1">
    <source>
        <dbReference type="SAM" id="MobiDB-lite"/>
    </source>
</evidence>
<dbReference type="Proteomes" id="UP000281406">
    <property type="component" value="Unassembled WGS sequence"/>
</dbReference>
<accession>A0A3N0Z9H3</accession>
<feature type="region of interest" description="Disordered" evidence="1">
    <location>
        <begin position="1"/>
        <end position="48"/>
    </location>
</feature>
<evidence type="ECO:0000313" key="2">
    <source>
        <dbReference type="EMBL" id="ROL54904.1"/>
    </source>
</evidence>
<reference evidence="2 3" key="1">
    <citation type="submission" date="2018-10" db="EMBL/GenBank/DDBJ databases">
        <title>Genome assembly for a Yunnan-Guizhou Plateau 3E fish, Anabarilius grahami (Regan), and its evolutionary and genetic applications.</title>
        <authorList>
            <person name="Jiang W."/>
        </authorList>
    </citation>
    <scope>NUCLEOTIDE SEQUENCE [LARGE SCALE GENOMIC DNA]</scope>
    <source>
        <strain evidence="2">AG-KIZ</strain>
        <tissue evidence="2">Muscle</tissue>
    </source>
</reference>
<gene>
    <name evidence="2" type="ORF">DPX16_12773</name>
</gene>
<keyword evidence="3" id="KW-1185">Reference proteome</keyword>
<sequence length="304" mass="33985">MAWQADDSEGAVGEGATTSRKACVAHKQNSGGHYQKHHGQRDDLWDLRPPNLEALKPPVLGTPNLGPQLGTYSGHPPELGMYSHDARRLWYGSHEVTRFWHGGHDVTRRHWRGEYCGVARENTPSIHLEEFLDLAHQTTFPDDCLCTFLHIGLNTTTQAQLSREPPQGSFSVFVEWVLASCGSSFTVDDVTSPTPNLVPSQNPSVVIKQYEPTTDVKPFVTASPCHQGCVKCARLTRCACRLHHPPLREPSWNRRARSLILSPQPFLPPTRHHFPPIPLYPLLSVVWIHLGPAGNHLRLSKRSP</sequence>
<proteinExistence type="predicted"/>